<evidence type="ECO:0000256" key="1">
    <source>
        <dbReference type="SAM" id="Phobius"/>
    </source>
</evidence>
<reference evidence="4" key="1">
    <citation type="journal article" date="2019" name="Int. J. Syst. Evol. Microbiol.">
        <title>The Global Catalogue of Microorganisms (GCM) 10K type strain sequencing project: providing services to taxonomists for standard genome sequencing and annotation.</title>
        <authorList>
            <consortium name="The Broad Institute Genomics Platform"/>
            <consortium name="The Broad Institute Genome Sequencing Center for Infectious Disease"/>
            <person name="Wu L."/>
            <person name="Ma J."/>
        </authorList>
    </citation>
    <scope>NUCLEOTIDE SEQUENCE [LARGE SCALE GENOMIC DNA]</scope>
    <source>
        <strain evidence="4">JCM 14370</strain>
    </source>
</reference>
<name>A0ABQ2D947_9DEIO</name>
<dbReference type="Pfam" id="PF01757">
    <property type="entry name" value="Acyl_transf_3"/>
    <property type="match status" value="1"/>
</dbReference>
<feature type="domain" description="Acyltransferase 3" evidence="2">
    <location>
        <begin position="5"/>
        <end position="330"/>
    </location>
</feature>
<keyword evidence="1" id="KW-0472">Membrane</keyword>
<dbReference type="EMBL" id="BMOD01000018">
    <property type="protein sequence ID" value="GGJ47982.1"/>
    <property type="molecule type" value="Genomic_DNA"/>
</dbReference>
<feature type="transmembrane region" description="Helical" evidence="1">
    <location>
        <begin position="12"/>
        <end position="31"/>
    </location>
</feature>
<accession>A0ABQ2D947</accession>
<organism evidence="3 4">
    <name type="scientific">Deinococcus roseus</name>
    <dbReference type="NCBI Taxonomy" id="392414"/>
    <lineage>
        <taxon>Bacteria</taxon>
        <taxon>Thermotogati</taxon>
        <taxon>Deinococcota</taxon>
        <taxon>Deinococci</taxon>
        <taxon>Deinococcales</taxon>
        <taxon>Deinococcaceae</taxon>
        <taxon>Deinococcus</taxon>
    </lineage>
</organism>
<feature type="transmembrane region" description="Helical" evidence="1">
    <location>
        <begin position="248"/>
        <end position="267"/>
    </location>
</feature>
<feature type="transmembrane region" description="Helical" evidence="1">
    <location>
        <begin position="146"/>
        <end position="168"/>
    </location>
</feature>
<keyword evidence="3" id="KW-0808">Transferase</keyword>
<keyword evidence="3" id="KW-0012">Acyltransferase</keyword>
<keyword evidence="1" id="KW-0812">Transmembrane</keyword>
<feature type="transmembrane region" description="Helical" evidence="1">
    <location>
        <begin position="313"/>
        <end position="334"/>
    </location>
</feature>
<dbReference type="Proteomes" id="UP000632222">
    <property type="component" value="Unassembled WGS sequence"/>
</dbReference>
<feature type="transmembrane region" description="Helical" evidence="1">
    <location>
        <begin position="288"/>
        <end position="307"/>
    </location>
</feature>
<comment type="caution">
    <text evidence="3">The sequence shown here is derived from an EMBL/GenBank/DDBJ whole genome shotgun (WGS) entry which is preliminary data.</text>
</comment>
<protein>
    <submittedName>
        <fullName evidence="3">Acyltransferase</fullName>
    </submittedName>
</protein>
<feature type="transmembrane region" description="Helical" evidence="1">
    <location>
        <begin position="89"/>
        <end position="106"/>
    </location>
</feature>
<dbReference type="PANTHER" id="PTHR23028">
    <property type="entry name" value="ACETYLTRANSFERASE"/>
    <property type="match status" value="1"/>
</dbReference>
<dbReference type="PANTHER" id="PTHR23028:SF53">
    <property type="entry name" value="ACYL_TRANSF_3 DOMAIN-CONTAINING PROTEIN"/>
    <property type="match status" value="1"/>
</dbReference>
<evidence type="ECO:0000259" key="2">
    <source>
        <dbReference type="Pfam" id="PF01757"/>
    </source>
</evidence>
<gene>
    <name evidence="3" type="ORF">GCM10008938_37500</name>
</gene>
<feature type="transmembrane region" description="Helical" evidence="1">
    <location>
        <begin position="174"/>
        <end position="202"/>
    </location>
</feature>
<dbReference type="RefSeq" id="WP_189005313.1">
    <property type="nucleotide sequence ID" value="NZ_BMOD01000018.1"/>
</dbReference>
<dbReference type="GO" id="GO:0016746">
    <property type="term" value="F:acyltransferase activity"/>
    <property type="evidence" value="ECO:0007669"/>
    <property type="project" value="UniProtKB-KW"/>
</dbReference>
<dbReference type="InterPro" id="IPR050879">
    <property type="entry name" value="Acyltransferase_3"/>
</dbReference>
<dbReference type="InterPro" id="IPR002656">
    <property type="entry name" value="Acyl_transf_3_dom"/>
</dbReference>
<proteinExistence type="predicted"/>
<evidence type="ECO:0000313" key="3">
    <source>
        <dbReference type="EMBL" id="GGJ47982.1"/>
    </source>
</evidence>
<keyword evidence="1" id="KW-1133">Transmembrane helix</keyword>
<feature type="transmembrane region" description="Helical" evidence="1">
    <location>
        <begin position="43"/>
        <end position="69"/>
    </location>
</feature>
<sequence length="355" mass="40083">MTRFVSLDALRGIAALMVVFSHVAVFTYYPFAEHPKIPSALEFVLWNLGATGVDTFFVLSGFVLSLPYLQQGREMQPLKFIFRRFRRLYPAYLVSLLLAVALKHFHGTEPLTEIVMRWYQPLTVQEVLQHLLLLNPKMHIQSVNPVLWTLLVELHMAFFMPVVIRFLASNTMSSFTVLLVTLGGGFLGGFFVFPLGMVPLFVMGALLALHHSEVQDAFQKSPLLRNAAFLLGVALVFHRYWWIQEDLFFIRYISAFGATLVIPAILASPQLQRFLQTPLVSWFGQISYSLYLVHLPILFFVASHAYSSLGGSLGTGLVGMALSVGAAALLHRWFEKPVLNTSRPIRQKKEMVHAE</sequence>
<keyword evidence="4" id="KW-1185">Reference proteome</keyword>
<feature type="transmembrane region" description="Helical" evidence="1">
    <location>
        <begin position="223"/>
        <end position="242"/>
    </location>
</feature>
<evidence type="ECO:0000313" key="4">
    <source>
        <dbReference type="Proteomes" id="UP000632222"/>
    </source>
</evidence>